<gene>
    <name evidence="3" type="ORF">ACHAWU_000743</name>
</gene>
<evidence type="ECO:0000313" key="3">
    <source>
        <dbReference type="EMBL" id="KAL3759444.1"/>
    </source>
</evidence>
<reference evidence="3 4" key="1">
    <citation type="submission" date="2024-10" db="EMBL/GenBank/DDBJ databases">
        <title>Updated reference genomes for cyclostephanoid diatoms.</title>
        <authorList>
            <person name="Roberts W.R."/>
            <person name="Alverson A.J."/>
        </authorList>
    </citation>
    <scope>NUCLEOTIDE SEQUENCE [LARGE SCALE GENOMIC DNA]</scope>
    <source>
        <strain evidence="3 4">AJA232-27</strain>
    </source>
</reference>
<accession>A0ABD3M5W6</accession>
<keyword evidence="2" id="KW-0812">Transmembrane</keyword>
<proteinExistence type="predicted"/>
<evidence type="ECO:0000256" key="1">
    <source>
        <dbReference type="SAM" id="MobiDB-lite"/>
    </source>
</evidence>
<name>A0ABD3M5W6_9STRA</name>
<dbReference type="Proteomes" id="UP001530293">
    <property type="component" value="Unassembled WGS sequence"/>
</dbReference>
<sequence>MPSPSRHYPFLGIGMLYLCAILSVVLRTLLLHDVDAYSIGDVDPRALRGIWRLTSLDDEGLPFERNKKYGRGIFHTQSAPPSDPRTIWQLRGFLPMKEFTTYPKKKQGELDNQRKDLVPPKKQTEIFIKLKDDHTFEQCTSLFSDGKDARSLEEELELEVSKREKESFALKGTWDFVDGNLILAADRPEKKPFSLGDDATDADGNSEADTILVGKVSVQSEASLTENPALEKRQQISDQDMSVVKDPPEPSSMQPRKGMIDIHLSVPKGKIKTGKFMYPKTHPSFFEQPIVRPISKGHFELRQILGDYNAKLADEGSELIELFRKDDLVGKRFYLTTFPLPKRRKKLEKWDATSNTYVQFETEPTKREKREEDLKPGKNMQVVAVELFANNTFSTLHGLGSSTVLRGKWSIIGEKRDQLWMMVYRFGFGRSVSGSTFSEGTSLTQNDEKGYWGVITDVEDGVKGSGDGASSIPGNKKIEIHGAVMVGWGLEPCSVGRFKMIEIEELLEDDDDEEEEDGEEEEEEEEYVEMSADAVAESANNLDSMLIDVESALLDSSIPFDFPGAFE</sequence>
<keyword evidence="2" id="KW-1133">Transmembrane helix</keyword>
<dbReference type="EMBL" id="JALLBG020000200">
    <property type="protein sequence ID" value="KAL3759444.1"/>
    <property type="molecule type" value="Genomic_DNA"/>
</dbReference>
<organism evidence="3 4">
    <name type="scientific">Discostella pseudostelligera</name>
    <dbReference type="NCBI Taxonomy" id="259834"/>
    <lineage>
        <taxon>Eukaryota</taxon>
        <taxon>Sar</taxon>
        <taxon>Stramenopiles</taxon>
        <taxon>Ochrophyta</taxon>
        <taxon>Bacillariophyta</taxon>
        <taxon>Coscinodiscophyceae</taxon>
        <taxon>Thalassiosirophycidae</taxon>
        <taxon>Stephanodiscales</taxon>
        <taxon>Stephanodiscaceae</taxon>
        <taxon>Discostella</taxon>
    </lineage>
</organism>
<feature type="transmembrane region" description="Helical" evidence="2">
    <location>
        <begin position="7"/>
        <end position="30"/>
    </location>
</feature>
<feature type="compositionally biased region" description="Acidic residues" evidence="1">
    <location>
        <begin position="507"/>
        <end position="528"/>
    </location>
</feature>
<dbReference type="AlphaFoldDB" id="A0ABD3M5W6"/>
<feature type="region of interest" description="Disordered" evidence="1">
    <location>
        <begin position="227"/>
        <end position="256"/>
    </location>
</feature>
<feature type="region of interest" description="Disordered" evidence="1">
    <location>
        <begin position="507"/>
        <end position="531"/>
    </location>
</feature>
<comment type="caution">
    <text evidence="3">The sequence shown here is derived from an EMBL/GenBank/DDBJ whole genome shotgun (WGS) entry which is preliminary data.</text>
</comment>
<keyword evidence="2" id="KW-0472">Membrane</keyword>
<keyword evidence="4" id="KW-1185">Reference proteome</keyword>
<protein>
    <submittedName>
        <fullName evidence="3">Uncharacterized protein</fullName>
    </submittedName>
</protein>
<evidence type="ECO:0000313" key="4">
    <source>
        <dbReference type="Proteomes" id="UP001530293"/>
    </source>
</evidence>
<evidence type="ECO:0000256" key="2">
    <source>
        <dbReference type="SAM" id="Phobius"/>
    </source>
</evidence>